<comment type="subcellular location">
    <subcellularLocation>
        <location evidence="1">Cell membrane</location>
        <topology evidence="1">Multi-pass membrane protein</topology>
    </subcellularLocation>
</comment>
<evidence type="ECO:0000256" key="4">
    <source>
        <dbReference type="ARBA" id="ARBA00022692"/>
    </source>
</evidence>
<keyword evidence="3" id="KW-0645">Protease</keyword>
<keyword evidence="4 8" id="KW-0812">Transmembrane</keyword>
<keyword evidence="7 8" id="KW-0472">Membrane</keyword>
<gene>
    <name evidence="9" type="ORF">K0B96_06250</name>
</gene>
<dbReference type="NCBIfam" id="TIGR04178">
    <property type="entry name" value="exo_archaeo"/>
    <property type="match status" value="1"/>
</dbReference>
<keyword evidence="6 8" id="KW-1133">Transmembrane helix</keyword>
<dbReference type="GO" id="GO:0008233">
    <property type="term" value="F:peptidase activity"/>
    <property type="evidence" value="ECO:0007669"/>
    <property type="project" value="UniProtKB-KW"/>
</dbReference>
<sequence length="524" mass="56941">MRQGEDKTRTAGVAGAAQSGASTKWAGAAPWVVVAAFWLLLFVRLTTTWRASVEQAHGWAVPGLLVYFIWERLRRGARPGLVSPGGRIAAGAGVAVGMAVMCAVLPWFEANRMWPAAQWVFTAGVAVASTGVLAWVGGWRWSANFFFPWFFATTALLWPTMVQTPLMNALAQGNAQATAELVSLTGHPAVARGNIIEVGAGFVGVEEACSGLRSLQAVWMLAWLLGELAFLRWSRRVGLVALAVAIAVLTNLARTVFLTWRVAGEGLGAIERWHDLAGGIEMVVTLAAVAAVAYGFARGEKTPAPILAPPRPVWRGRSAVVLLGICGLAEGGTRAWFAWHHEEGGRQWALASAVPGWPSAPIPERTQEILHASSADGRTWERSGDDRRGLAYVFRWENDTAVAMEARRHDPTVCMPGLGAELEAELAPVVVETGGETVPFRAYRFRAEGTTQHVFFCVWDVFESRVAPIEVENEVAFSYRWARVREGRSRADLAQIIFVLQGEPSDAAACAWLRRQVGVLLRRK</sequence>
<evidence type="ECO:0000256" key="2">
    <source>
        <dbReference type="ARBA" id="ARBA00022475"/>
    </source>
</evidence>
<evidence type="ECO:0000256" key="8">
    <source>
        <dbReference type="SAM" id="Phobius"/>
    </source>
</evidence>
<evidence type="ECO:0000256" key="7">
    <source>
        <dbReference type="ARBA" id="ARBA00023136"/>
    </source>
</evidence>
<dbReference type="RefSeq" id="WP_220165074.1">
    <property type="nucleotide sequence ID" value="NZ_CP080507.1"/>
</dbReference>
<evidence type="ECO:0000256" key="6">
    <source>
        <dbReference type="ARBA" id="ARBA00022989"/>
    </source>
</evidence>
<feature type="transmembrane region" description="Helical" evidence="8">
    <location>
        <begin position="238"/>
        <end position="257"/>
    </location>
</feature>
<name>A0A8F9XMN4_9BACT</name>
<dbReference type="GO" id="GO:0005886">
    <property type="term" value="C:plasma membrane"/>
    <property type="evidence" value="ECO:0007669"/>
    <property type="project" value="UniProtKB-SubCell"/>
</dbReference>
<dbReference type="GO" id="GO:0006508">
    <property type="term" value="P:proteolysis"/>
    <property type="evidence" value="ECO:0007669"/>
    <property type="project" value="UniProtKB-KW"/>
</dbReference>
<dbReference type="Proteomes" id="UP000825051">
    <property type="component" value="Chromosome"/>
</dbReference>
<evidence type="ECO:0000313" key="9">
    <source>
        <dbReference type="EMBL" id="QYM80214.1"/>
    </source>
</evidence>
<evidence type="ECO:0000256" key="3">
    <source>
        <dbReference type="ARBA" id="ARBA00022670"/>
    </source>
</evidence>
<evidence type="ECO:0000256" key="5">
    <source>
        <dbReference type="ARBA" id="ARBA00022801"/>
    </source>
</evidence>
<evidence type="ECO:0000313" key="10">
    <source>
        <dbReference type="Proteomes" id="UP000825051"/>
    </source>
</evidence>
<keyword evidence="5" id="KW-0378">Hydrolase</keyword>
<evidence type="ECO:0000256" key="1">
    <source>
        <dbReference type="ARBA" id="ARBA00004651"/>
    </source>
</evidence>
<keyword evidence="10" id="KW-1185">Reference proteome</keyword>
<protein>
    <submittedName>
        <fullName evidence="9">Exosortase/archaeosortase family protein</fullName>
    </submittedName>
</protein>
<feature type="transmembrane region" description="Helical" evidence="8">
    <location>
        <begin position="25"/>
        <end position="44"/>
    </location>
</feature>
<dbReference type="Pfam" id="PF09721">
    <property type="entry name" value="Exosortase_EpsH"/>
    <property type="match status" value="1"/>
</dbReference>
<dbReference type="InterPro" id="IPR019127">
    <property type="entry name" value="Exosortase"/>
</dbReference>
<organism evidence="9 10">
    <name type="scientific">Horticoccus luteus</name>
    <dbReference type="NCBI Taxonomy" id="2862869"/>
    <lineage>
        <taxon>Bacteria</taxon>
        <taxon>Pseudomonadati</taxon>
        <taxon>Verrucomicrobiota</taxon>
        <taxon>Opitutia</taxon>
        <taxon>Opitutales</taxon>
        <taxon>Opitutaceae</taxon>
        <taxon>Horticoccus</taxon>
    </lineage>
</organism>
<dbReference type="KEGG" id="ole:K0B96_06250"/>
<feature type="transmembrane region" description="Helical" evidence="8">
    <location>
        <begin position="114"/>
        <end position="136"/>
    </location>
</feature>
<feature type="transmembrane region" description="Helical" evidence="8">
    <location>
        <begin position="85"/>
        <end position="108"/>
    </location>
</feature>
<keyword evidence="2" id="KW-1003">Cell membrane</keyword>
<feature type="transmembrane region" description="Helical" evidence="8">
    <location>
        <begin position="277"/>
        <end position="297"/>
    </location>
</feature>
<dbReference type="InterPro" id="IPR026392">
    <property type="entry name" value="Exo/Archaeosortase_dom"/>
</dbReference>
<reference evidence="9" key="1">
    <citation type="submission" date="2021-08" db="EMBL/GenBank/DDBJ databases">
        <title>Genome of a novel bacterium of the phylum Verrucomicrobia, Oleiharenicola sp. KSB-15.</title>
        <authorList>
            <person name="Chung J.-H."/>
            <person name="Ahn J.-H."/>
            <person name="Yoon Y."/>
            <person name="Kim D.-Y."/>
            <person name="An S.-H."/>
            <person name="Park I."/>
            <person name="Yeon J."/>
        </authorList>
    </citation>
    <scope>NUCLEOTIDE SEQUENCE</scope>
    <source>
        <strain evidence="9">KSB-15</strain>
    </source>
</reference>
<dbReference type="EMBL" id="CP080507">
    <property type="protein sequence ID" value="QYM80214.1"/>
    <property type="molecule type" value="Genomic_DNA"/>
</dbReference>
<proteinExistence type="predicted"/>
<accession>A0A8F9XMN4</accession>
<feature type="transmembrane region" description="Helical" evidence="8">
    <location>
        <begin position="143"/>
        <end position="161"/>
    </location>
</feature>
<dbReference type="AlphaFoldDB" id="A0A8F9XMN4"/>